<feature type="domain" description="Transcription regulator AsnC/Lrp ligand binding" evidence="4">
    <location>
        <begin position="80"/>
        <end position="149"/>
    </location>
</feature>
<dbReference type="InterPro" id="IPR000485">
    <property type="entry name" value="AsnC-type_HTH_dom"/>
</dbReference>
<dbReference type="SUPFAM" id="SSF54909">
    <property type="entry name" value="Dimeric alpha+beta barrel"/>
    <property type="match status" value="2"/>
</dbReference>
<reference evidence="6 7" key="1">
    <citation type="submission" date="2019-09" db="EMBL/GenBank/DDBJ databases">
        <title>Draft genome sequence of the thermophilic Saccharopolyspora hirsuta VKM Ac-666T.</title>
        <authorList>
            <person name="Lobastova T.G."/>
            <person name="Fokina V."/>
            <person name="Bragin E.Y."/>
            <person name="Shtratnikova V.Y."/>
            <person name="Starodumova I.P."/>
            <person name="Tarlachkov S.V."/>
            <person name="Donova M.V."/>
        </authorList>
    </citation>
    <scope>NUCLEOTIDE SEQUENCE [LARGE SCALE GENOMIC DNA]</scope>
    <source>
        <strain evidence="6 7">VKM Ac-666</strain>
    </source>
</reference>
<comment type="caution">
    <text evidence="6">The sequence shown here is derived from an EMBL/GenBank/DDBJ whole genome shotgun (WGS) entry which is preliminary data.</text>
</comment>
<evidence type="ECO:0000259" key="4">
    <source>
        <dbReference type="Pfam" id="PF01037"/>
    </source>
</evidence>
<dbReference type="Gene3D" id="1.10.10.10">
    <property type="entry name" value="Winged helix-like DNA-binding domain superfamily/Winged helix DNA-binding domain"/>
    <property type="match status" value="2"/>
</dbReference>
<evidence type="ECO:0000256" key="2">
    <source>
        <dbReference type="ARBA" id="ARBA00023125"/>
    </source>
</evidence>
<dbReference type="PANTHER" id="PTHR30154">
    <property type="entry name" value="LEUCINE-RESPONSIVE REGULATORY PROTEIN"/>
    <property type="match status" value="1"/>
</dbReference>
<evidence type="ECO:0000256" key="3">
    <source>
        <dbReference type="ARBA" id="ARBA00023163"/>
    </source>
</evidence>
<dbReference type="InterPro" id="IPR011008">
    <property type="entry name" value="Dimeric_a/b-barrel"/>
</dbReference>
<accession>A0A5M7BKC5</accession>
<sequence>MQDCGRNSAHMHDRANLDEVDLALVNALQIHPRAPWSLIGSVLGIDPVTAARRWARLERAGLAWISAYPPTTPTQATAFVELSCAPGRGVDVARELAADPQAMTVDVTAGGRDVLVTVSTPDPQVLSRYLLERMSRVEHLQQVRSHPAVRIYTEASRWRLRALDHDQAARMAWDPGSATGPVSLTDQDWAIAVALAADGRAPVAALAEAAGTSTSTVRRRMARMLASRQLRLRCELARTQSGWPVYAWFFARVPPAHLDDTARALARIPEVRAVTSTAGPQNLILAVWQRSLADVQDLETHMSRRLPDLDIVDRSIVVRPVKLVGRLLDERGHATGSVPLDTRRSPGSPS</sequence>
<dbReference type="GO" id="GO:0005829">
    <property type="term" value="C:cytosol"/>
    <property type="evidence" value="ECO:0007669"/>
    <property type="project" value="TreeGrafter"/>
</dbReference>
<dbReference type="SMART" id="SM00344">
    <property type="entry name" value="HTH_ASNC"/>
    <property type="match status" value="2"/>
</dbReference>
<dbReference type="Proteomes" id="UP000323946">
    <property type="component" value="Unassembled WGS sequence"/>
</dbReference>
<feature type="domain" description="HTH asnC-type" evidence="5">
    <location>
        <begin position="184"/>
        <end position="224"/>
    </location>
</feature>
<name>A0A5M7BKC5_SACHI</name>
<keyword evidence="2" id="KW-0238">DNA-binding</keyword>
<evidence type="ECO:0000259" key="5">
    <source>
        <dbReference type="Pfam" id="PF13404"/>
    </source>
</evidence>
<dbReference type="Pfam" id="PF13404">
    <property type="entry name" value="HTH_AsnC-type"/>
    <property type="match status" value="2"/>
</dbReference>
<dbReference type="PANTHER" id="PTHR30154:SF34">
    <property type="entry name" value="TRANSCRIPTIONAL REGULATOR AZLB"/>
    <property type="match status" value="1"/>
</dbReference>
<dbReference type="InterPro" id="IPR036388">
    <property type="entry name" value="WH-like_DNA-bd_sf"/>
</dbReference>
<dbReference type="GO" id="GO:0043200">
    <property type="term" value="P:response to amino acid"/>
    <property type="evidence" value="ECO:0007669"/>
    <property type="project" value="TreeGrafter"/>
</dbReference>
<dbReference type="InterPro" id="IPR019888">
    <property type="entry name" value="Tscrpt_reg_AsnC-like"/>
</dbReference>
<dbReference type="Pfam" id="PF01037">
    <property type="entry name" value="AsnC_trans_reg"/>
    <property type="match status" value="2"/>
</dbReference>
<evidence type="ECO:0000313" key="6">
    <source>
        <dbReference type="EMBL" id="KAA5830506.1"/>
    </source>
</evidence>
<organism evidence="6 7">
    <name type="scientific">Saccharopolyspora hirsuta</name>
    <dbReference type="NCBI Taxonomy" id="1837"/>
    <lineage>
        <taxon>Bacteria</taxon>
        <taxon>Bacillati</taxon>
        <taxon>Actinomycetota</taxon>
        <taxon>Actinomycetes</taxon>
        <taxon>Pseudonocardiales</taxon>
        <taxon>Pseudonocardiaceae</taxon>
        <taxon>Saccharopolyspora</taxon>
    </lineage>
</organism>
<keyword evidence="1" id="KW-0805">Transcription regulation</keyword>
<dbReference type="OrthoDB" id="4050641at2"/>
<dbReference type="InterPro" id="IPR019887">
    <property type="entry name" value="Tscrpt_reg_AsnC/Lrp_C"/>
</dbReference>
<dbReference type="InterPro" id="IPR036390">
    <property type="entry name" value="WH_DNA-bd_sf"/>
</dbReference>
<keyword evidence="3" id="KW-0804">Transcription</keyword>
<evidence type="ECO:0000313" key="7">
    <source>
        <dbReference type="Proteomes" id="UP000323946"/>
    </source>
</evidence>
<dbReference type="AlphaFoldDB" id="A0A5M7BKC5"/>
<keyword evidence="7" id="KW-1185">Reference proteome</keyword>
<feature type="domain" description="Transcription regulator AsnC/Lrp ligand binding" evidence="4">
    <location>
        <begin position="253"/>
        <end position="319"/>
    </location>
</feature>
<proteinExistence type="predicted"/>
<dbReference type="SUPFAM" id="SSF46785">
    <property type="entry name" value="Winged helix' DNA-binding domain"/>
    <property type="match status" value="1"/>
</dbReference>
<protein>
    <submittedName>
        <fullName evidence="6">Lrp/AsnC family transcriptional regulator</fullName>
    </submittedName>
</protein>
<evidence type="ECO:0000256" key="1">
    <source>
        <dbReference type="ARBA" id="ARBA00023015"/>
    </source>
</evidence>
<feature type="domain" description="HTH asnC-type" evidence="5">
    <location>
        <begin position="17"/>
        <end position="58"/>
    </location>
</feature>
<dbReference type="Gene3D" id="3.30.70.920">
    <property type="match status" value="2"/>
</dbReference>
<dbReference type="EMBL" id="VWPH01000010">
    <property type="protein sequence ID" value="KAA5830506.1"/>
    <property type="molecule type" value="Genomic_DNA"/>
</dbReference>
<dbReference type="GO" id="GO:0043565">
    <property type="term" value="F:sequence-specific DNA binding"/>
    <property type="evidence" value="ECO:0007669"/>
    <property type="project" value="InterPro"/>
</dbReference>
<gene>
    <name evidence="6" type="ORF">F1721_21755</name>
</gene>